<dbReference type="EMBL" id="JACGWO010000006">
    <property type="protein sequence ID" value="KAK4424574.1"/>
    <property type="molecule type" value="Genomic_DNA"/>
</dbReference>
<keyword evidence="3" id="KW-1185">Reference proteome</keyword>
<evidence type="ECO:0000313" key="2">
    <source>
        <dbReference type="EMBL" id="KAK4424574.1"/>
    </source>
</evidence>
<sequence length="123" mass="13877">MAIGLENERVAEDGLQNFPAAGEAKLLVEFPGVIEAEDLVGLFGEEFFALSEESEVRISEENVFEVGNDRNESGGRCENNEEKHLKELLGSRRRSSEAPVPTKELETRRCRRRRSYDAVVFAF</sequence>
<evidence type="ECO:0000313" key="3">
    <source>
        <dbReference type="Proteomes" id="UP001293254"/>
    </source>
</evidence>
<protein>
    <submittedName>
        <fullName evidence="2">Uncharacterized protein</fullName>
    </submittedName>
</protein>
<reference evidence="2" key="1">
    <citation type="submission" date="2020-06" db="EMBL/GenBank/DDBJ databases">
        <authorList>
            <person name="Li T."/>
            <person name="Hu X."/>
            <person name="Zhang T."/>
            <person name="Song X."/>
            <person name="Zhang H."/>
            <person name="Dai N."/>
            <person name="Sheng W."/>
            <person name="Hou X."/>
            <person name="Wei L."/>
        </authorList>
    </citation>
    <scope>NUCLEOTIDE SEQUENCE</scope>
    <source>
        <strain evidence="2">3651</strain>
        <tissue evidence="2">Leaf</tissue>
    </source>
</reference>
<accession>A0AAE1Y727</accession>
<proteinExistence type="predicted"/>
<name>A0AAE1Y727_9LAMI</name>
<dbReference type="Proteomes" id="UP001293254">
    <property type="component" value="Unassembled WGS sequence"/>
</dbReference>
<reference evidence="2" key="2">
    <citation type="journal article" date="2024" name="Plant">
        <title>Genomic evolution and insights into agronomic trait innovations of Sesamum species.</title>
        <authorList>
            <person name="Miao H."/>
            <person name="Wang L."/>
            <person name="Qu L."/>
            <person name="Liu H."/>
            <person name="Sun Y."/>
            <person name="Le M."/>
            <person name="Wang Q."/>
            <person name="Wei S."/>
            <person name="Zheng Y."/>
            <person name="Lin W."/>
            <person name="Duan Y."/>
            <person name="Cao H."/>
            <person name="Xiong S."/>
            <person name="Wang X."/>
            <person name="Wei L."/>
            <person name="Li C."/>
            <person name="Ma Q."/>
            <person name="Ju M."/>
            <person name="Zhao R."/>
            <person name="Li G."/>
            <person name="Mu C."/>
            <person name="Tian Q."/>
            <person name="Mei H."/>
            <person name="Zhang T."/>
            <person name="Gao T."/>
            <person name="Zhang H."/>
        </authorList>
    </citation>
    <scope>NUCLEOTIDE SEQUENCE</scope>
    <source>
        <strain evidence="2">3651</strain>
    </source>
</reference>
<organism evidence="2 3">
    <name type="scientific">Sesamum alatum</name>
    <dbReference type="NCBI Taxonomy" id="300844"/>
    <lineage>
        <taxon>Eukaryota</taxon>
        <taxon>Viridiplantae</taxon>
        <taxon>Streptophyta</taxon>
        <taxon>Embryophyta</taxon>
        <taxon>Tracheophyta</taxon>
        <taxon>Spermatophyta</taxon>
        <taxon>Magnoliopsida</taxon>
        <taxon>eudicotyledons</taxon>
        <taxon>Gunneridae</taxon>
        <taxon>Pentapetalae</taxon>
        <taxon>asterids</taxon>
        <taxon>lamiids</taxon>
        <taxon>Lamiales</taxon>
        <taxon>Pedaliaceae</taxon>
        <taxon>Sesamum</taxon>
    </lineage>
</organism>
<comment type="caution">
    <text evidence="2">The sequence shown here is derived from an EMBL/GenBank/DDBJ whole genome shotgun (WGS) entry which is preliminary data.</text>
</comment>
<feature type="region of interest" description="Disordered" evidence="1">
    <location>
        <begin position="88"/>
        <end position="107"/>
    </location>
</feature>
<dbReference type="AlphaFoldDB" id="A0AAE1Y727"/>
<evidence type="ECO:0000256" key="1">
    <source>
        <dbReference type="SAM" id="MobiDB-lite"/>
    </source>
</evidence>
<gene>
    <name evidence="2" type="ORF">Salat_1650900</name>
</gene>